<feature type="transmembrane region" description="Helical" evidence="6">
    <location>
        <begin position="108"/>
        <end position="128"/>
    </location>
</feature>
<evidence type="ECO:0000256" key="4">
    <source>
        <dbReference type="ARBA" id="ARBA00022679"/>
    </source>
</evidence>
<dbReference type="PANTHER" id="PTHR43047:SF9">
    <property type="entry name" value="HISTIDINE KINASE"/>
    <property type="match status" value="1"/>
</dbReference>
<dbReference type="SMART" id="SM00387">
    <property type="entry name" value="HATPase_c"/>
    <property type="match status" value="1"/>
</dbReference>
<feature type="domain" description="Response regulatory" evidence="8">
    <location>
        <begin position="460"/>
        <end position="578"/>
    </location>
</feature>
<dbReference type="Gene3D" id="1.10.287.130">
    <property type="match status" value="1"/>
</dbReference>
<feature type="transmembrane region" description="Helical" evidence="6">
    <location>
        <begin position="44"/>
        <end position="62"/>
    </location>
</feature>
<feature type="transmembrane region" description="Helical" evidence="6">
    <location>
        <begin position="158"/>
        <end position="181"/>
    </location>
</feature>
<keyword evidence="6" id="KW-0812">Transmembrane</keyword>
<evidence type="ECO:0000256" key="3">
    <source>
        <dbReference type="ARBA" id="ARBA00022553"/>
    </source>
</evidence>
<dbReference type="CDD" id="cd00156">
    <property type="entry name" value="REC"/>
    <property type="match status" value="1"/>
</dbReference>
<dbReference type="AlphaFoldDB" id="A0A3B0WE19"/>
<dbReference type="SUPFAM" id="SSF55874">
    <property type="entry name" value="ATPase domain of HSP90 chaperone/DNA topoisomerase II/histidine kinase"/>
    <property type="match status" value="1"/>
</dbReference>
<dbReference type="SMART" id="SM00388">
    <property type="entry name" value="HisKA"/>
    <property type="match status" value="1"/>
</dbReference>
<dbReference type="CDD" id="cd00082">
    <property type="entry name" value="HisKA"/>
    <property type="match status" value="1"/>
</dbReference>
<dbReference type="InterPro" id="IPR003661">
    <property type="entry name" value="HisK_dim/P_dom"/>
</dbReference>
<dbReference type="InterPro" id="IPR003594">
    <property type="entry name" value="HATPase_dom"/>
</dbReference>
<dbReference type="EC" id="2.7.13.3" evidence="2"/>
<proteinExistence type="predicted"/>
<evidence type="ECO:0000256" key="5">
    <source>
        <dbReference type="ARBA" id="ARBA00022777"/>
    </source>
</evidence>
<dbReference type="PRINTS" id="PR00344">
    <property type="entry name" value="BCTRLSENSOR"/>
</dbReference>
<comment type="catalytic activity">
    <reaction evidence="1">
        <text>ATP + protein L-histidine = ADP + protein N-phospho-L-histidine.</text>
        <dbReference type="EC" id="2.7.13.3"/>
    </reaction>
</comment>
<organism evidence="9">
    <name type="scientific">hydrothermal vent metagenome</name>
    <dbReference type="NCBI Taxonomy" id="652676"/>
    <lineage>
        <taxon>unclassified sequences</taxon>
        <taxon>metagenomes</taxon>
        <taxon>ecological metagenomes</taxon>
    </lineage>
</organism>
<evidence type="ECO:0000256" key="6">
    <source>
        <dbReference type="SAM" id="Phobius"/>
    </source>
</evidence>
<keyword evidence="6" id="KW-1133">Transmembrane helix</keyword>
<dbReference type="InterPro" id="IPR004358">
    <property type="entry name" value="Sig_transdc_His_kin-like_C"/>
</dbReference>
<gene>
    <name evidence="9" type="ORF">MNBD_GAMMA05-2588</name>
</gene>
<dbReference type="SUPFAM" id="SSF52172">
    <property type="entry name" value="CheY-like"/>
    <property type="match status" value="1"/>
</dbReference>
<dbReference type="InterPro" id="IPR011006">
    <property type="entry name" value="CheY-like_superfamily"/>
</dbReference>
<dbReference type="GO" id="GO:0005886">
    <property type="term" value="C:plasma membrane"/>
    <property type="evidence" value="ECO:0007669"/>
    <property type="project" value="TreeGrafter"/>
</dbReference>
<dbReference type="PROSITE" id="PS50110">
    <property type="entry name" value="RESPONSE_REGULATORY"/>
    <property type="match status" value="1"/>
</dbReference>
<feature type="transmembrane region" description="Helical" evidence="6">
    <location>
        <begin position="20"/>
        <end position="38"/>
    </location>
</feature>
<keyword evidence="5" id="KW-0418">Kinase</keyword>
<dbReference type="Gene3D" id="3.30.565.10">
    <property type="entry name" value="Histidine kinase-like ATPase, C-terminal domain"/>
    <property type="match status" value="1"/>
</dbReference>
<evidence type="ECO:0000256" key="2">
    <source>
        <dbReference type="ARBA" id="ARBA00012438"/>
    </source>
</evidence>
<dbReference type="Pfam" id="PF02518">
    <property type="entry name" value="HATPase_c"/>
    <property type="match status" value="1"/>
</dbReference>
<dbReference type="GO" id="GO:0000155">
    <property type="term" value="F:phosphorelay sensor kinase activity"/>
    <property type="evidence" value="ECO:0007669"/>
    <property type="project" value="InterPro"/>
</dbReference>
<dbReference type="GO" id="GO:0009927">
    <property type="term" value="F:histidine phosphotransfer kinase activity"/>
    <property type="evidence" value="ECO:0007669"/>
    <property type="project" value="TreeGrafter"/>
</dbReference>
<evidence type="ECO:0000259" key="7">
    <source>
        <dbReference type="PROSITE" id="PS50109"/>
    </source>
</evidence>
<evidence type="ECO:0000256" key="1">
    <source>
        <dbReference type="ARBA" id="ARBA00000085"/>
    </source>
</evidence>
<feature type="transmembrane region" description="Helical" evidence="6">
    <location>
        <begin position="135"/>
        <end position="152"/>
    </location>
</feature>
<dbReference type="Gene3D" id="3.40.50.2300">
    <property type="match status" value="1"/>
</dbReference>
<dbReference type="Pfam" id="PF00512">
    <property type="entry name" value="HisKA"/>
    <property type="match status" value="1"/>
</dbReference>
<dbReference type="SMART" id="SM00448">
    <property type="entry name" value="REC"/>
    <property type="match status" value="1"/>
</dbReference>
<dbReference type="InterPro" id="IPR001789">
    <property type="entry name" value="Sig_transdc_resp-reg_receiver"/>
</dbReference>
<feature type="transmembrane region" description="Helical" evidence="6">
    <location>
        <begin position="83"/>
        <end position="102"/>
    </location>
</feature>
<reference evidence="9" key="1">
    <citation type="submission" date="2018-06" db="EMBL/GenBank/DDBJ databases">
        <authorList>
            <person name="Zhirakovskaya E."/>
        </authorList>
    </citation>
    <scope>NUCLEOTIDE SEQUENCE</scope>
</reference>
<dbReference type="Pfam" id="PF00072">
    <property type="entry name" value="Response_reg"/>
    <property type="match status" value="1"/>
</dbReference>
<feature type="domain" description="Histidine kinase" evidence="7">
    <location>
        <begin position="221"/>
        <end position="434"/>
    </location>
</feature>
<keyword evidence="4" id="KW-0808">Transferase</keyword>
<dbReference type="CDD" id="cd00075">
    <property type="entry name" value="HATPase"/>
    <property type="match status" value="1"/>
</dbReference>
<keyword evidence="6" id="KW-0472">Membrane</keyword>
<dbReference type="SUPFAM" id="SSF47384">
    <property type="entry name" value="Homodimeric domain of signal transducing histidine kinase"/>
    <property type="match status" value="1"/>
</dbReference>
<protein>
    <recommendedName>
        <fullName evidence="2">histidine kinase</fullName>
        <ecNumber evidence="2">2.7.13.3</ecNumber>
    </recommendedName>
</protein>
<evidence type="ECO:0000259" key="8">
    <source>
        <dbReference type="PROSITE" id="PS50110"/>
    </source>
</evidence>
<keyword evidence="3" id="KW-0597">Phosphoprotein</keyword>
<name>A0A3B0WE19_9ZZZZ</name>
<accession>A0A3B0WE19</accession>
<dbReference type="EMBL" id="UOFE01000006">
    <property type="protein sequence ID" value="VAW50660.1"/>
    <property type="molecule type" value="Genomic_DNA"/>
</dbReference>
<sequence length="581" mass="65845">MNSHECNKHRIETLYENNRFGWIGVVFLFVVMLYVMNVTFSPSAFIYLALISIGAVLHISNFSAYRRAVTEVEYNPATWAKTMMLLSAYNGWVLGSLPLKYLNLSNYAHTYFITTILVMSMYGSSIVAGSCKRVHVAWTLTSLLPLSISLTLSNDSELVILGFMLLLTGLPTSFLLNYFYYNMNEKSYRLRMENLELIDQVSVEKEKAEIANREKSRFLAATSHDLRQPLHALDLFLGALSNTKFTVEQNQLLDKAQRSSQSLAELLNALMDMSRLDAGNIVINREQINLEILMDDIVSEFKPQLIKNGISLHTHFKHVSINSDHLLLSRMIRNLITNAIKHSAATKMLLAIRTIENKALIEIYDNGVGIPKTEQKNIYSEFYQLENSERDRNKGLGLGLAIVKRLSQLLQYEVALFSEQGKGCHFRVSVPLSLKEHSDTPLQLKNKPEDVSNIDVSGLFIILIEDENEVRNAMRALLKQWGCELLAGESLEMVEQELNALPYDAPDLLLVDYRLREKKTGLEAILVLRKRFDKNIPSIVVTGETSEDIVSQIKCADCEVLNKPVSVDVLKSYISDIKVNH</sequence>
<dbReference type="InterPro" id="IPR036890">
    <property type="entry name" value="HATPase_C_sf"/>
</dbReference>
<dbReference type="InterPro" id="IPR036097">
    <property type="entry name" value="HisK_dim/P_sf"/>
</dbReference>
<evidence type="ECO:0000313" key="9">
    <source>
        <dbReference type="EMBL" id="VAW50660.1"/>
    </source>
</evidence>
<dbReference type="InterPro" id="IPR005467">
    <property type="entry name" value="His_kinase_dom"/>
</dbReference>
<dbReference type="PROSITE" id="PS50109">
    <property type="entry name" value="HIS_KIN"/>
    <property type="match status" value="1"/>
</dbReference>
<dbReference type="PANTHER" id="PTHR43047">
    <property type="entry name" value="TWO-COMPONENT HISTIDINE PROTEIN KINASE"/>
    <property type="match status" value="1"/>
</dbReference>